<dbReference type="Pfam" id="PF22148">
    <property type="entry name" value="Fervidolysin_NPro-like"/>
    <property type="match status" value="1"/>
</dbReference>
<keyword evidence="2 5" id="KW-0645">Protease</keyword>
<feature type="active site" description="Charge relay system" evidence="5">
    <location>
        <position position="251"/>
    </location>
</feature>
<dbReference type="Proteomes" id="UP001501153">
    <property type="component" value="Unassembled WGS sequence"/>
</dbReference>
<reference evidence="10" key="1">
    <citation type="journal article" date="2019" name="Int. J. Syst. Evol. Microbiol.">
        <title>The Global Catalogue of Microorganisms (GCM) 10K type strain sequencing project: providing services to taxonomists for standard genome sequencing and annotation.</title>
        <authorList>
            <consortium name="The Broad Institute Genomics Platform"/>
            <consortium name="The Broad Institute Genome Sequencing Center for Infectious Disease"/>
            <person name="Wu L."/>
            <person name="Ma J."/>
        </authorList>
    </citation>
    <scope>NUCLEOTIDE SEQUENCE [LARGE SCALE GENOMIC DNA]</scope>
    <source>
        <strain evidence="10">JCM 17923</strain>
    </source>
</reference>
<evidence type="ECO:0000256" key="1">
    <source>
        <dbReference type="ARBA" id="ARBA00011073"/>
    </source>
</evidence>
<feature type="chain" id="PRO_5045235116" description="Peptidase S8" evidence="6">
    <location>
        <begin position="25"/>
        <end position="474"/>
    </location>
</feature>
<evidence type="ECO:0000256" key="5">
    <source>
        <dbReference type="PROSITE-ProRule" id="PRU01240"/>
    </source>
</evidence>
<keyword evidence="3 5" id="KW-0378">Hydrolase</keyword>
<dbReference type="PANTHER" id="PTHR43806:SF11">
    <property type="entry name" value="CEREVISIN-RELATED"/>
    <property type="match status" value="1"/>
</dbReference>
<protein>
    <recommendedName>
        <fullName evidence="11">Peptidase S8</fullName>
    </recommendedName>
</protein>
<evidence type="ECO:0000313" key="10">
    <source>
        <dbReference type="Proteomes" id="UP001501153"/>
    </source>
</evidence>
<evidence type="ECO:0000256" key="6">
    <source>
        <dbReference type="SAM" id="SignalP"/>
    </source>
</evidence>
<feature type="domain" description="Fervidolysin-like N-terminal prodomain" evidence="8">
    <location>
        <begin position="47"/>
        <end position="134"/>
    </location>
</feature>
<dbReference type="Gene3D" id="3.40.50.200">
    <property type="entry name" value="Peptidase S8/S53 domain"/>
    <property type="match status" value="1"/>
</dbReference>
<dbReference type="SUPFAM" id="SSF52743">
    <property type="entry name" value="Subtilisin-like"/>
    <property type="match status" value="1"/>
</dbReference>
<proteinExistence type="inferred from homology"/>
<sequence>MLTFTSIFMKNNFPSMTNKCIAMAALLGLFALASCEKTVEGPSAAANESAAVSGEAGLNYVANEVLVKFKNGTSASVKAAALAKVSGEISETIFTKAMEKSGETEALLLVRTPLATLEAVGLLKGGDVAYAEPNFIYTHQAVSSDPYFTNGSLWGMYGSNTSPANQYGSGAAAAWAVGHTGSKTVVMGIIDEGVQVSHPDLKANVWVNPYDPADGVDNDGNGYIDDINGWDFDGNNNSVYDGGTRGALDDHGTHVAGTIGASANSEGVAGVNWAVTMISCKFLGRNGGTTANAVKAVDYLNDLKSRHGMNIVASNNSWGGGGFSQALSDAVDRANTRNILFIAAAGNGGSDGVGDDNDVTASYPSNLPQANVIAVAAITSAGAKSSFSNYGATTVDLGAPGSGVWSTTAFSNYSSYNGTSMATPHVSGAAALYASTHAGATAADIKAAILGSTVPTSSLTGKCVTGGRLNVSGF</sequence>
<dbReference type="CDD" id="cd07473">
    <property type="entry name" value="Peptidases_S8_Subtilisin_like"/>
    <property type="match status" value="1"/>
</dbReference>
<dbReference type="PROSITE" id="PS51892">
    <property type="entry name" value="SUBTILASE"/>
    <property type="match status" value="1"/>
</dbReference>
<evidence type="ECO:0000259" key="8">
    <source>
        <dbReference type="Pfam" id="PF22148"/>
    </source>
</evidence>
<feature type="active site" description="Charge relay system" evidence="5">
    <location>
        <position position="191"/>
    </location>
</feature>
<dbReference type="EMBL" id="BAABGZ010000082">
    <property type="protein sequence ID" value="GAA4370979.1"/>
    <property type="molecule type" value="Genomic_DNA"/>
</dbReference>
<evidence type="ECO:0000256" key="2">
    <source>
        <dbReference type="ARBA" id="ARBA00022670"/>
    </source>
</evidence>
<organism evidence="9 10">
    <name type="scientific">Hymenobacter saemangeumensis</name>
    <dbReference type="NCBI Taxonomy" id="1084522"/>
    <lineage>
        <taxon>Bacteria</taxon>
        <taxon>Pseudomonadati</taxon>
        <taxon>Bacteroidota</taxon>
        <taxon>Cytophagia</taxon>
        <taxon>Cytophagales</taxon>
        <taxon>Hymenobacteraceae</taxon>
        <taxon>Hymenobacter</taxon>
    </lineage>
</organism>
<dbReference type="InterPro" id="IPR050131">
    <property type="entry name" value="Peptidase_S8_subtilisin-like"/>
</dbReference>
<keyword evidence="6" id="KW-0732">Signal</keyword>
<dbReference type="PROSITE" id="PS00138">
    <property type="entry name" value="SUBTILASE_SER"/>
    <property type="match status" value="1"/>
</dbReference>
<dbReference type="InterPro" id="IPR023828">
    <property type="entry name" value="Peptidase_S8_Ser-AS"/>
</dbReference>
<dbReference type="PROSITE" id="PS00137">
    <property type="entry name" value="SUBTILASE_HIS"/>
    <property type="match status" value="1"/>
</dbReference>
<comment type="similarity">
    <text evidence="1 5">Belongs to the peptidase S8 family.</text>
</comment>
<gene>
    <name evidence="9" type="ORF">GCM10023185_46000</name>
</gene>
<keyword evidence="4 5" id="KW-0720">Serine protease</keyword>
<name>A0ABP8ITY7_9BACT</name>
<dbReference type="PANTHER" id="PTHR43806">
    <property type="entry name" value="PEPTIDASE S8"/>
    <property type="match status" value="1"/>
</dbReference>
<evidence type="ECO:0000259" key="7">
    <source>
        <dbReference type="Pfam" id="PF00082"/>
    </source>
</evidence>
<evidence type="ECO:0008006" key="11">
    <source>
        <dbReference type="Google" id="ProtNLM"/>
    </source>
</evidence>
<dbReference type="InterPro" id="IPR034204">
    <property type="entry name" value="PfSUB1-like_cat_dom"/>
</dbReference>
<accession>A0ABP8ITY7</accession>
<dbReference type="PRINTS" id="PR00723">
    <property type="entry name" value="SUBTILISIN"/>
</dbReference>
<dbReference type="InterPro" id="IPR000209">
    <property type="entry name" value="Peptidase_S8/S53_dom"/>
</dbReference>
<comment type="caution">
    <text evidence="9">The sequence shown here is derived from an EMBL/GenBank/DDBJ whole genome shotgun (WGS) entry which is preliminary data.</text>
</comment>
<feature type="domain" description="Peptidase S8/S53" evidence="7">
    <location>
        <begin position="183"/>
        <end position="453"/>
    </location>
</feature>
<dbReference type="InterPro" id="IPR015500">
    <property type="entry name" value="Peptidase_S8_subtilisin-rel"/>
</dbReference>
<evidence type="ECO:0000256" key="4">
    <source>
        <dbReference type="ARBA" id="ARBA00022825"/>
    </source>
</evidence>
<feature type="signal peptide" evidence="6">
    <location>
        <begin position="1"/>
        <end position="24"/>
    </location>
</feature>
<dbReference type="InterPro" id="IPR036852">
    <property type="entry name" value="Peptidase_S8/S53_dom_sf"/>
</dbReference>
<evidence type="ECO:0000313" key="9">
    <source>
        <dbReference type="EMBL" id="GAA4370979.1"/>
    </source>
</evidence>
<evidence type="ECO:0000256" key="3">
    <source>
        <dbReference type="ARBA" id="ARBA00022801"/>
    </source>
</evidence>
<keyword evidence="10" id="KW-1185">Reference proteome</keyword>
<dbReference type="Pfam" id="PF00082">
    <property type="entry name" value="Peptidase_S8"/>
    <property type="match status" value="1"/>
</dbReference>
<dbReference type="InterPro" id="IPR054399">
    <property type="entry name" value="Fervidolysin-like_N_prodom"/>
</dbReference>
<feature type="active site" description="Charge relay system" evidence="5">
    <location>
        <position position="420"/>
    </location>
</feature>
<dbReference type="InterPro" id="IPR022398">
    <property type="entry name" value="Peptidase_S8_His-AS"/>
</dbReference>